<organism evidence="1">
    <name type="scientific">Ananas comosus var. bracteatus</name>
    <name type="common">red pineapple</name>
    <dbReference type="NCBI Taxonomy" id="296719"/>
    <lineage>
        <taxon>Eukaryota</taxon>
        <taxon>Viridiplantae</taxon>
        <taxon>Streptophyta</taxon>
        <taxon>Embryophyta</taxon>
        <taxon>Tracheophyta</taxon>
        <taxon>Spermatophyta</taxon>
        <taxon>Magnoliopsida</taxon>
        <taxon>Liliopsida</taxon>
        <taxon>Poales</taxon>
        <taxon>Bromeliaceae</taxon>
        <taxon>Bromelioideae</taxon>
        <taxon>Ananas</taxon>
    </lineage>
</organism>
<protein>
    <submittedName>
        <fullName evidence="1">Uncharacterized protein</fullName>
    </submittedName>
</protein>
<accession>A0A6V7NY64</accession>
<evidence type="ECO:0000313" key="1">
    <source>
        <dbReference type="EMBL" id="CAD1823489.1"/>
    </source>
</evidence>
<gene>
    <name evidence="1" type="ORF">CB5_LOCUS6700</name>
</gene>
<name>A0A6V7NY64_ANACO</name>
<dbReference type="AlphaFoldDB" id="A0A6V7NY64"/>
<reference evidence="1" key="1">
    <citation type="submission" date="2020-07" db="EMBL/GenBank/DDBJ databases">
        <authorList>
            <person name="Lin J."/>
        </authorList>
    </citation>
    <scope>NUCLEOTIDE SEQUENCE</scope>
</reference>
<sequence length="138" mass="15418">MDCDPAEEIGIDAEGGADGVEEGCSSLDWLKPEPCCSDLALSFLPLLWQWLRQGLRIPAPGFLLLEEEEVEEELCSEAIEPLREHELLPEKRISVSLSNVELRELSLKGCRLTLSKPVKSTREIANLESFVRLPTLET</sequence>
<dbReference type="EMBL" id="LR862143">
    <property type="protein sequence ID" value="CAD1823489.1"/>
    <property type="molecule type" value="Genomic_DNA"/>
</dbReference>
<proteinExistence type="predicted"/>